<evidence type="ECO:0000259" key="7">
    <source>
        <dbReference type="PROSITE" id="PS50072"/>
    </source>
</evidence>
<dbReference type="EMBL" id="CAJEUB010000001">
    <property type="protein sequence ID" value="CAD1845200.1"/>
    <property type="molecule type" value="Genomic_DNA"/>
</dbReference>
<dbReference type="Gene3D" id="2.40.100.10">
    <property type="entry name" value="Cyclophilin-like"/>
    <property type="match status" value="1"/>
</dbReference>
<evidence type="ECO:0000256" key="4">
    <source>
        <dbReference type="ARBA" id="ARBA00023110"/>
    </source>
</evidence>
<feature type="domain" description="PPIase cyclophilin-type" evidence="7">
    <location>
        <begin position="9"/>
        <end position="173"/>
    </location>
</feature>
<dbReference type="PROSITE" id="PS50072">
    <property type="entry name" value="CSA_PPIASE_2"/>
    <property type="match status" value="1"/>
</dbReference>
<dbReference type="PANTHER" id="PTHR11071:SF561">
    <property type="entry name" value="PEPTIDYL-PROLYL CIS-TRANS ISOMERASE D-RELATED"/>
    <property type="match status" value="1"/>
</dbReference>
<dbReference type="FunFam" id="2.40.100.10:FF:000022">
    <property type="entry name" value="Peptidyl-prolyl cis-trans isomerase CYP95"/>
    <property type="match status" value="1"/>
</dbReference>
<proteinExistence type="inferred from homology"/>
<dbReference type="GO" id="GO:0006457">
    <property type="term" value="P:protein folding"/>
    <property type="evidence" value="ECO:0007669"/>
    <property type="project" value="InterPro"/>
</dbReference>
<dbReference type="InterPro" id="IPR020892">
    <property type="entry name" value="Cyclophilin-type_PPIase_CS"/>
</dbReference>
<dbReference type="GO" id="GO:0003755">
    <property type="term" value="F:peptidyl-prolyl cis-trans isomerase activity"/>
    <property type="evidence" value="ECO:0007669"/>
    <property type="project" value="UniProtKB-KW"/>
</dbReference>
<reference evidence="8" key="1">
    <citation type="submission" date="2020-07" db="EMBL/GenBank/DDBJ databases">
        <authorList>
            <person name="Lin J."/>
        </authorList>
    </citation>
    <scope>NUCLEOTIDE SEQUENCE</scope>
</reference>
<dbReference type="AlphaFoldDB" id="A0A6V7QPP8"/>
<evidence type="ECO:0000256" key="3">
    <source>
        <dbReference type="ARBA" id="ARBA00013194"/>
    </source>
</evidence>
<evidence type="ECO:0000256" key="6">
    <source>
        <dbReference type="SAM" id="MobiDB-lite"/>
    </source>
</evidence>
<feature type="region of interest" description="Disordered" evidence="6">
    <location>
        <begin position="177"/>
        <end position="393"/>
    </location>
</feature>
<comment type="catalytic activity">
    <reaction evidence="1">
        <text>[protein]-peptidylproline (omega=180) = [protein]-peptidylproline (omega=0)</text>
        <dbReference type="Rhea" id="RHEA:16237"/>
        <dbReference type="Rhea" id="RHEA-COMP:10747"/>
        <dbReference type="Rhea" id="RHEA-COMP:10748"/>
        <dbReference type="ChEBI" id="CHEBI:83833"/>
        <dbReference type="ChEBI" id="CHEBI:83834"/>
        <dbReference type="EC" id="5.2.1.8"/>
    </reaction>
</comment>
<feature type="compositionally biased region" description="Polar residues" evidence="6">
    <location>
        <begin position="311"/>
        <end position="323"/>
    </location>
</feature>
<dbReference type="SUPFAM" id="SSF50891">
    <property type="entry name" value="Cyclophilin-like"/>
    <property type="match status" value="1"/>
</dbReference>
<feature type="compositionally biased region" description="Acidic residues" evidence="6">
    <location>
        <begin position="237"/>
        <end position="252"/>
    </location>
</feature>
<keyword evidence="5" id="KW-0413">Isomerase</keyword>
<dbReference type="PROSITE" id="PS00170">
    <property type="entry name" value="CSA_PPIASE_1"/>
    <property type="match status" value="1"/>
</dbReference>
<feature type="compositionally biased region" description="Basic residues" evidence="6">
    <location>
        <begin position="270"/>
        <end position="310"/>
    </location>
</feature>
<dbReference type="Pfam" id="PF00160">
    <property type="entry name" value="Pro_isomerase"/>
    <property type="match status" value="1"/>
</dbReference>
<evidence type="ECO:0000256" key="1">
    <source>
        <dbReference type="ARBA" id="ARBA00000971"/>
    </source>
</evidence>
<dbReference type="InterPro" id="IPR002130">
    <property type="entry name" value="Cyclophilin-type_PPIase_dom"/>
</dbReference>
<comment type="similarity">
    <text evidence="2">Belongs to the cyclophilin-type PPIase family.</text>
</comment>
<dbReference type="PANTHER" id="PTHR11071">
    <property type="entry name" value="PEPTIDYL-PROLYL CIS-TRANS ISOMERASE"/>
    <property type="match status" value="1"/>
</dbReference>
<dbReference type="EC" id="5.2.1.8" evidence="3"/>
<keyword evidence="4" id="KW-0697">Rotamase</keyword>
<gene>
    <name evidence="8" type="ORF">CB5_LOCUS28411</name>
</gene>
<dbReference type="GO" id="GO:0016018">
    <property type="term" value="F:cyclosporin A binding"/>
    <property type="evidence" value="ECO:0007669"/>
    <property type="project" value="TreeGrafter"/>
</dbReference>
<dbReference type="PRINTS" id="PR00153">
    <property type="entry name" value="CSAPPISMRASE"/>
</dbReference>
<dbReference type="GO" id="GO:0005737">
    <property type="term" value="C:cytoplasm"/>
    <property type="evidence" value="ECO:0007669"/>
    <property type="project" value="TreeGrafter"/>
</dbReference>
<feature type="compositionally biased region" description="Basic and acidic residues" evidence="6">
    <location>
        <begin position="361"/>
        <end position="378"/>
    </location>
</feature>
<feature type="compositionally biased region" description="Basic residues" evidence="6">
    <location>
        <begin position="211"/>
        <end position="230"/>
    </location>
</feature>
<evidence type="ECO:0000256" key="2">
    <source>
        <dbReference type="ARBA" id="ARBA00007365"/>
    </source>
</evidence>
<name>A0A6V7QPP8_ANACO</name>
<sequence length="438" mass="48709">MAQHNPIVFLDVSINGGTAERMVFQLFADIVPKTAENFRALCTGETGVGSTTGKPLHYKGSIFHRVIKGFMAQGGDFSKRDGTGGESIYGGKFADENFVLRHDGAGVLSMANAGRDANGSQFFITFKSAPHLDGKHVVFGKLILGNETLKKIEHVEVEGSRPVVPVKIVHCGELKESKDQSTLATENDKKKAAKSKSSKDFSGNEGYDGKRKGRRSRPSKGRKKKKRRRYYSSESESSSETETESSESESDSDSYSTASSDVSTSSDDRHRKRKKYSKRDKHKHGKRKRDRRRDKRRRKHDRKLKPKPKRTSANVSETESGASSAEDDGDKKQKQKSKISSQVSADNQLFLDTAKGIANRKKGDTIENPTREEDDRSPFENGELRSNGMAETKSVKNAGSLTAIDGNRSKSRFSILLIPQKSFLCAYCTFHFENQCFI</sequence>
<organism evidence="8">
    <name type="scientific">Ananas comosus var. bracteatus</name>
    <name type="common">red pineapple</name>
    <dbReference type="NCBI Taxonomy" id="296719"/>
    <lineage>
        <taxon>Eukaryota</taxon>
        <taxon>Viridiplantae</taxon>
        <taxon>Streptophyta</taxon>
        <taxon>Embryophyta</taxon>
        <taxon>Tracheophyta</taxon>
        <taxon>Spermatophyta</taxon>
        <taxon>Magnoliopsida</taxon>
        <taxon>Liliopsida</taxon>
        <taxon>Poales</taxon>
        <taxon>Bromeliaceae</taxon>
        <taxon>Bromelioideae</taxon>
        <taxon>Ananas</taxon>
    </lineage>
</organism>
<evidence type="ECO:0000256" key="5">
    <source>
        <dbReference type="ARBA" id="ARBA00023235"/>
    </source>
</evidence>
<protein>
    <recommendedName>
        <fullName evidence="3">peptidylprolyl isomerase</fullName>
        <ecNumber evidence="3">5.2.1.8</ecNumber>
    </recommendedName>
</protein>
<dbReference type="InterPro" id="IPR029000">
    <property type="entry name" value="Cyclophilin-like_dom_sf"/>
</dbReference>
<evidence type="ECO:0000313" key="8">
    <source>
        <dbReference type="EMBL" id="CAD1845200.1"/>
    </source>
</evidence>
<accession>A0A6V7QPP8</accession>
<feature type="compositionally biased region" description="Low complexity" evidence="6">
    <location>
        <begin position="253"/>
        <end position="265"/>
    </location>
</feature>